<evidence type="ECO:0000313" key="1">
    <source>
        <dbReference type="EMBL" id="PQP93368.1"/>
    </source>
</evidence>
<protein>
    <submittedName>
        <fullName evidence="1">Uncharacterized protein</fullName>
    </submittedName>
</protein>
<dbReference type="AlphaFoldDB" id="A0A314XMM7"/>
<proteinExistence type="predicted"/>
<comment type="caution">
    <text evidence="1">The sequence shown here is derived from an EMBL/GenBank/DDBJ whole genome shotgun (WGS) entry which is preliminary data.</text>
</comment>
<gene>
    <name evidence="1" type="ORF">Pyn_32866</name>
</gene>
<reference evidence="1 2" key="1">
    <citation type="submission" date="2018-02" db="EMBL/GenBank/DDBJ databases">
        <title>Draft genome of wild Prunus yedoensis var. nudiflora.</title>
        <authorList>
            <person name="Baek S."/>
            <person name="Kim J.-H."/>
            <person name="Choi K."/>
            <person name="Kim G.-B."/>
            <person name="Cho A."/>
            <person name="Jang H."/>
            <person name="Shin C.-H."/>
            <person name="Yu H.-J."/>
            <person name="Mun J.-H."/>
        </authorList>
    </citation>
    <scope>NUCLEOTIDE SEQUENCE [LARGE SCALE GENOMIC DNA]</scope>
    <source>
        <strain evidence="2">cv. Jeju island</strain>
        <tissue evidence="1">Leaf</tissue>
    </source>
</reference>
<organism evidence="1 2">
    <name type="scientific">Prunus yedoensis var. nudiflora</name>
    <dbReference type="NCBI Taxonomy" id="2094558"/>
    <lineage>
        <taxon>Eukaryota</taxon>
        <taxon>Viridiplantae</taxon>
        <taxon>Streptophyta</taxon>
        <taxon>Embryophyta</taxon>
        <taxon>Tracheophyta</taxon>
        <taxon>Spermatophyta</taxon>
        <taxon>Magnoliopsida</taxon>
        <taxon>eudicotyledons</taxon>
        <taxon>Gunneridae</taxon>
        <taxon>Pentapetalae</taxon>
        <taxon>rosids</taxon>
        <taxon>fabids</taxon>
        <taxon>Rosales</taxon>
        <taxon>Rosaceae</taxon>
        <taxon>Amygdaloideae</taxon>
        <taxon>Amygdaleae</taxon>
        <taxon>Prunus</taxon>
    </lineage>
</organism>
<keyword evidence="2" id="KW-1185">Reference proteome</keyword>
<evidence type="ECO:0000313" key="2">
    <source>
        <dbReference type="Proteomes" id="UP000250321"/>
    </source>
</evidence>
<sequence length="71" mass="8319">MGVKRDLVSFWTHDWVCVTNWTCFVLNVNILKVFSARTSHLQFNSNISPLTFSTAHWWESSILRKHVQVVV</sequence>
<name>A0A314XMM7_PRUYE</name>
<accession>A0A314XMM7</accession>
<dbReference type="EMBL" id="PJQY01002465">
    <property type="protein sequence ID" value="PQP93368.1"/>
    <property type="molecule type" value="Genomic_DNA"/>
</dbReference>
<dbReference type="Proteomes" id="UP000250321">
    <property type="component" value="Unassembled WGS sequence"/>
</dbReference>